<name>A0AAE6CYZ9_9BACT</name>
<protein>
    <recommendedName>
        <fullName evidence="6">Phosphoribosylformylglycinamidine synthase subunit PurS</fullName>
        <shortName evidence="6">FGAM synthase</shortName>
        <ecNumber evidence="6">6.3.5.3</ecNumber>
    </recommendedName>
    <alternativeName>
        <fullName evidence="6">Formylglycinamide ribonucleotide amidotransferase subunit III</fullName>
        <shortName evidence="6">FGAR amidotransferase III</shortName>
        <shortName evidence="6">FGAR-AT III</shortName>
    </alternativeName>
    <alternativeName>
        <fullName evidence="6">Phosphoribosylformylglycinamidine synthase subunit III</fullName>
    </alternativeName>
</protein>
<comment type="pathway">
    <text evidence="6">Purine metabolism; IMP biosynthesis via de novo pathway; 5-amino-1-(5-phospho-D-ribosyl)imidazole from N(2)-formyl-N(1)-(5-phospho-D-ribosyl)glycinamide: step 1/2.</text>
</comment>
<comment type="subunit">
    <text evidence="6">Part of the FGAM synthase complex composed of 1 PurL, 1 PurQ and 2 PurS subunits.</text>
</comment>
<dbReference type="NCBIfam" id="NF004630">
    <property type="entry name" value="PRK05974.1"/>
    <property type="match status" value="1"/>
</dbReference>
<evidence type="ECO:0000313" key="9">
    <source>
        <dbReference type="Proteomes" id="UP000293421"/>
    </source>
</evidence>
<reference evidence="8 10" key="2">
    <citation type="submission" date="2019-08" db="EMBL/GenBank/DDBJ databases">
        <title>Rapid identification of Enteric Bacteria from Whole Genome Sequences (WGS) using Average Nucleotide Identity (ANI).</title>
        <authorList>
            <person name="Lane C."/>
        </authorList>
    </citation>
    <scope>NUCLEOTIDE SEQUENCE [LARGE SCALE GENOMIC DNA]</scope>
    <source>
        <strain evidence="8 10">2010D-8464</strain>
    </source>
</reference>
<comment type="subcellular location">
    <subcellularLocation>
        <location evidence="6">Cytoplasm</location>
    </subcellularLocation>
</comment>
<dbReference type="GeneID" id="66287416"/>
<proteinExistence type="inferred from homology"/>
<dbReference type="GO" id="GO:0005737">
    <property type="term" value="C:cytoplasm"/>
    <property type="evidence" value="ECO:0007669"/>
    <property type="project" value="UniProtKB-SubCell"/>
</dbReference>
<evidence type="ECO:0000313" key="8">
    <source>
        <dbReference type="EMBL" id="TXK67502.1"/>
    </source>
</evidence>
<gene>
    <name evidence="6 7" type="primary">purS</name>
    <name evidence="7" type="ORF">A9460_04420</name>
    <name evidence="8" type="ORF">FVD15_06170</name>
</gene>
<dbReference type="EMBL" id="VRMB01000031">
    <property type="protein sequence ID" value="TXK67502.1"/>
    <property type="molecule type" value="Genomic_DNA"/>
</dbReference>
<evidence type="ECO:0000256" key="2">
    <source>
        <dbReference type="ARBA" id="ARBA00022598"/>
    </source>
</evidence>
<dbReference type="Proteomes" id="UP000321325">
    <property type="component" value="Unassembled WGS sequence"/>
</dbReference>
<dbReference type="Proteomes" id="UP000293421">
    <property type="component" value="Chromosome"/>
</dbReference>
<evidence type="ECO:0000313" key="10">
    <source>
        <dbReference type="Proteomes" id="UP000321325"/>
    </source>
</evidence>
<keyword evidence="5 6" id="KW-0067">ATP-binding</keyword>
<keyword evidence="2 6" id="KW-0436">Ligase</keyword>
<dbReference type="AlphaFoldDB" id="A0AAE6CYZ9"/>
<comment type="similarity">
    <text evidence="6">Belongs to the PurS family.</text>
</comment>
<dbReference type="GO" id="GO:0006189">
    <property type="term" value="P:'de novo' IMP biosynthetic process"/>
    <property type="evidence" value="ECO:0007669"/>
    <property type="project" value="UniProtKB-UniRule"/>
</dbReference>
<accession>A0AAE6CYZ9</accession>
<dbReference type="GO" id="GO:0005524">
    <property type="term" value="F:ATP binding"/>
    <property type="evidence" value="ECO:0007669"/>
    <property type="project" value="UniProtKB-UniRule"/>
</dbReference>
<dbReference type="GO" id="GO:0004642">
    <property type="term" value="F:phosphoribosylformylglycinamidine synthase activity"/>
    <property type="evidence" value="ECO:0007669"/>
    <property type="project" value="UniProtKB-UniRule"/>
</dbReference>
<evidence type="ECO:0000256" key="5">
    <source>
        <dbReference type="ARBA" id="ARBA00022840"/>
    </source>
</evidence>
<dbReference type="RefSeq" id="WP_039665472.1">
    <property type="nucleotide sequence ID" value="NZ_CP037746.1"/>
</dbReference>
<dbReference type="PANTHER" id="PTHR34696">
    <property type="entry name" value="PHOSPHORIBOSYLFORMYLGLYCINAMIDINE SYNTHASE SUBUNIT PURS"/>
    <property type="match status" value="1"/>
</dbReference>
<keyword evidence="4 6" id="KW-0658">Purine biosynthesis</keyword>
<dbReference type="Pfam" id="PF02700">
    <property type="entry name" value="PurS"/>
    <property type="match status" value="1"/>
</dbReference>
<keyword evidence="10" id="KW-1185">Reference proteome</keyword>
<dbReference type="InterPro" id="IPR036604">
    <property type="entry name" value="PurS-like_sf"/>
</dbReference>
<reference evidence="7 9" key="1">
    <citation type="submission" date="2019-02" db="EMBL/GenBank/DDBJ databases">
        <title>Use of ANI for Rapid Identification of Enteric Bacteria.</title>
        <authorList>
            <person name="Pruckler J."/>
            <person name="Lane C."/>
            <person name="Aubert R."/>
        </authorList>
    </citation>
    <scope>NUCLEOTIDE SEQUENCE [LARGE SCALE GENOMIC DNA]</scope>
    <source>
        <strain evidence="7 9">2014D-0083</strain>
    </source>
</reference>
<keyword evidence="1 6" id="KW-0963">Cytoplasm</keyword>
<keyword evidence="3 6" id="KW-0547">Nucleotide-binding</keyword>
<dbReference type="NCBIfam" id="TIGR00302">
    <property type="entry name" value="phosphoribosylformylglycinamidine synthase subunit PurS"/>
    <property type="match status" value="1"/>
</dbReference>
<evidence type="ECO:0000256" key="1">
    <source>
        <dbReference type="ARBA" id="ARBA00022490"/>
    </source>
</evidence>
<evidence type="ECO:0000256" key="3">
    <source>
        <dbReference type="ARBA" id="ARBA00022741"/>
    </source>
</evidence>
<dbReference type="PANTHER" id="PTHR34696:SF1">
    <property type="entry name" value="PHOSPHORIBOSYLFORMYLGLYCINAMIDINE SYNTHASE SUBUNIT PURS"/>
    <property type="match status" value="1"/>
</dbReference>
<dbReference type="SUPFAM" id="SSF82697">
    <property type="entry name" value="PurS-like"/>
    <property type="match status" value="1"/>
</dbReference>
<dbReference type="Gene3D" id="3.30.1280.10">
    <property type="entry name" value="Phosphoribosylformylglycinamidine synthase subunit PurS"/>
    <property type="match status" value="1"/>
</dbReference>
<evidence type="ECO:0000256" key="4">
    <source>
        <dbReference type="ARBA" id="ARBA00022755"/>
    </source>
</evidence>
<sequence>MKATVNITLKNGILDPQGKAIEKALHSLEFNNISNVKVSKQIVFEINTNDKNKALEQIHTMCKQLLANTIIEDYEIIL</sequence>
<dbReference type="HAMAP" id="MF_01926">
    <property type="entry name" value="PurS"/>
    <property type="match status" value="1"/>
</dbReference>
<organism evidence="7 9">
    <name type="scientific">Campylobacter volucris</name>
    <dbReference type="NCBI Taxonomy" id="1031542"/>
    <lineage>
        <taxon>Bacteria</taxon>
        <taxon>Pseudomonadati</taxon>
        <taxon>Campylobacterota</taxon>
        <taxon>Epsilonproteobacteria</taxon>
        <taxon>Campylobacterales</taxon>
        <taxon>Campylobacteraceae</taxon>
        <taxon>Campylobacter</taxon>
    </lineage>
</organism>
<comment type="function">
    <text evidence="6">Part of the phosphoribosylformylglycinamidine synthase complex involved in the purines biosynthetic pathway. Catalyzes the ATP-dependent conversion of formylglycinamide ribonucleotide (FGAR) and glutamine to yield formylglycinamidine ribonucleotide (FGAM) and glutamate. The FGAM synthase complex is composed of three subunits. PurQ produces an ammonia molecule by converting glutamine to glutamate. PurL transfers the ammonia molecule to FGAR to form FGAM in an ATP-dependent manner. PurS interacts with PurQ and PurL and is thought to assist in the transfer of the ammonia molecule from PurQ to PurL.</text>
</comment>
<comment type="catalytic activity">
    <reaction evidence="6">
        <text>N(2)-formyl-N(1)-(5-phospho-beta-D-ribosyl)glycinamide + L-glutamine + ATP + H2O = 2-formamido-N(1)-(5-O-phospho-beta-D-ribosyl)acetamidine + L-glutamate + ADP + phosphate + H(+)</text>
        <dbReference type="Rhea" id="RHEA:17129"/>
        <dbReference type="ChEBI" id="CHEBI:15377"/>
        <dbReference type="ChEBI" id="CHEBI:15378"/>
        <dbReference type="ChEBI" id="CHEBI:29985"/>
        <dbReference type="ChEBI" id="CHEBI:30616"/>
        <dbReference type="ChEBI" id="CHEBI:43474"/>
        <dbReference type="ChEBI" id="CHEBI:58359"/>
        <dbReference type="ChEBI" id="CHEBI:147286"/>
        <dbReference type="ChEBI" id="CHEBI:147287"/>
        <dbReference type="ChEBI" id="CHEBI:456216"/>
        <dbReference type="EC" id="6.3.5.3"/>
    </reaction>
</comment>
<dbReference type="EMBL" id="CP037746">
    <property type="protein sequence ID" value="QBL13614.1"/>
    <property type="molecule type" value="Genomic_DNA"/>
</dbReference>
<evidence type="ECO:0000313" key="7">
    <source>
        <dbReference type="EMBL" id="QBL13614.1"/>
    </source>
</evidence>
<dbReference type="InterPro" id="IPR003850">
    <property type="entry name" value="PurS"/>
</dbReference>
<evidence type="ECO:0000256" key="6">
    <source>
        <dbReference type="HAMAP-Rule" id="MF_01926"/>
    </source>
</evidence>
<dbReference type="EC" id="6.3.5.3" evidence="6"/>